<protein>
    <submittedName>
        <fullName evidence="2">Uncharacterized protein</fullName>
    </submittedName>
</protein>
<sequence length="51" mass="5496">MTANDIHTLYGPSVVLLSTAIMGVCGGLGFSNTYYKVGRNQLPLEVWEAAH</sequence>
<keyword evidence="3" id="KW-1185">Reference proteome</keyword>
<keyword evidence="1" id="KW-0472">Membrane</keyword>
<accession>A0A3N4K4U1</accession>
<evidence type="ECO:0000256" key="1">
    <source>
        <dbReference type="SAM" id="Phobius"/>
    </source>
</evidence>
<proteinExistence type="predicted"/>
<keyword evidence="1" id="KW-0812">Transmembrane</keyword>
<reference evidence="2 3" key="1">
    <citation type="journal article" date="2018" name="Nat. Ecol. Evol.">
        <title>Pezizomycetes genomes reveal the molecular basis of ectomycorrhizal truffle lifestyle.</title>
        <authorList>
            <person name="Murat C."/>
            <person name="Payen T."/>
            <person name="Noel B."/>
            <person name="Kuo A."/>
            <person name="Morin E."/>
            <person name="Chen J."/>
            <person name="Kohler A."/>
            <person name="Krizsan K."/>
            <person name="Balestrini R."/>
            <person name="Da Silva C."/>
            <person name="Montanini B."/>
            <person name="Hainaut M."/>
            <person name="Levati E."/>
            <person name="Barry K.W."/>
            <person name="Belfiori B."/>
            <person name="Cichocki N."/>
            <person name="Clum A."/>
            <person name="Dockter R.B."/>
            <person name="Fauchery L."/>
            <person name="Guy J."/>
            <person name="Iotti M."/>
            <person name="Le Tacon F."/>
            <person name="Lindquist E.A."/>
            <person name="Lipzen A."/>
            <person name="Malagnac F."/>
            <person name="Mello A."/>
            <person name="Molinier V."/>
            <person name="Miyauchi S."/>
            <person name="Poulain J."/>
            <person name="Riccioni C."/>
            <person name="Rubini A."/>
            <person name="Sitrit Y."/>
            <person name="Splivallo R."/>
            <person name="Traeger S."/>
            <person name="Wang M."/>
            <person name="Zifcakova L."/>
            <person name="Wipf D."/>
            <person name="Zambonelli A."/>
            <person name="Paolocci F."/>
            <person name="Nowrousian M."/>
            <person name="Ottonello S."/>
            <person name="Baldrian P."/>
            <person name="Spatafora J.W."/>
            <person name="Henrissat B."/>
            <person name="Nagy L.G."/>
            <person name="Aury J.M."/>
            <person name="Wincker P."/>
            <person name="Grigoriev I.V."/>
            <person name="Bonfante P."/>
            <person name="Martin F.M."/>
        </authorList>
    </citation>
    <scope>NUCLEOTIDE SEQUENCE [LARGE SCALE GENOMIC DNA]</scope>
    <source>
        <strain evidence="2 3">120613-1</strain>
    </source>
</reference>
<evidence type="ECO:0000313" key="2">
    <source>
        <dbReference type="EMBL" id="RPB05574.1"/>
    </source>
</evidence>
<evidence type="ECO:0000313" key="3">
    <source>
        <dbReference type="Proteomes" id="UP000276215"/>
    </source>
</evidence>
<gene>
    <name evidence="2" type="ORF">L873DRAFT_1797232</name>
</gene>
<dbReference type="Proteomes" id="UP000276215">
    <property type="component" value="Unassembled WGS sequence"/>
</dbReference>
<feature type="transmembrane region" description="Helical" evidence="1">
    <location>
        <begin position="14"/>
        <end position="35"/>
    </location>
</feature>
<dbReference type="AlphaFoldDB" id="A0A3N4K4U1"/>
<dbReference type="EMBL" id="ML120352">
    <property type="protein sequence ID" value="RPB05574.1"/>
    <property type="molecule type" value="Genomic_DNA"/>
</dbReference>
<name>A0A3N4K4U1_9PEZI</name>
<organism evidence="2 3">
    <name type="scientific">Choiromyces venosus 120613-1</name>
    <dbReference type="NCBI Taxonomy" id="1336337"/>
    <lineage>
        <taxon>Eukaryota</taxon>
        <taxon>Fungi</taxon>
        <taxon>Dikarya</taxon>
        <taxon>Ascomycota</taxon>
        <taxon>Pezizomycotina</taxon>
        <taxon>Pezizomycetes</taxon>
        <taxon>Pezizales</taxon>
        <taxon>Tuberaceae</taxon>
        <taxon>Choiromyces</taxon>
    </lineage>
</organism>
<keyword evidence="1" id="KW-1133">Transmembrane helix</keyword>